<keyword evidence="3" id="KW-1185">Reference proteome</keyword>
<evidence type="ECO:0000313" key="3">
    <source>
        <dbReference type="Proteomes" id="UP000274756"/>
    </source>
</evidence>
<reference evidence="1 3" key="2">
    <citation type="submission" date="2018-11" db="EMBL/GenBank/DDBJ databases">
        <authorList>
            <consortium name="Pathogen Informatics"/>
        </authorList>
    </citation>
    <scope>NUCLEOTIDE SEQUENCE [LARGE SCALE GENOMIC DNA]</scope>
</reference>
<reference evidence="4" key="1">
    <citation type="submission" date="2017-02" db="UniProtKB">
        <authorList>
            <consortium name="WormBaseParasite"/>
        </authorList>
    </citation>
    <scope>IDENTIFICATION</scope>
</reference>
<dbReference type="STRING" id="318479.A0A0N4ULZ5"/>
<evidence type="ECO:0000313" key="1">
    <source>
        <dbReference type="EMBL" id="VDN60525.1"/>
    </source>
</evidence>
<name>A0A0N4ULZ5_DRAME</name>
<accession>A0A0N4ULZ5</accession>
<protein>
    <submittedName>
        <fullName evidence="4">C2 domain-containing protein</fullName>
    </submittedName>
</protein>
<gene>
    <name evidence="1" type="ORF">DME_LOCUS10498</name>
</gene>
<sequence length="374" mass="42983">MSCDRRTKLSLYKLNERKRLHKDSLAKKEILMNLSSDSDDSTASCKDTFESLSDITTSESDFCRRMPVARCADRQWITKTYRRPEKIFSNRYDSAISHANLKTRPILVPIDHSSSFETNYGDDFSVSSGTYSRSSPHLLHDLSIIQELSPIDDLENYEVPKIPSLELSRNWRPLQTSTATSIHHIALPKTNPYHVKPQVPPVPLVLPPSGPSSILSQNMNGYDAFRKPGTFLEQTPRADRYRHVNPEIHSTGFITKWKSDSFGLPAPFARRIGCKGKIHLTMSLTDCYLTVSVVNAFYFLDPSESQVSSYARVNFHSFSSIVCKVEIKSNPLYRRRIHLRTHSEERFCQNMEQSYRTRVIPFNNKPQFYESFTL</sequence>
<evidence type="ECO:0000313" key="4">
    <source>
        <dbReference type="WBParaSite" id="DME_0000884201-mRNA-1"/>
    </source>
</evidence>
<dbReference type="Proteomes" id="UP000038040">
    <property type="component" value="Unplaced"/>
</dbReference>
<dbReference type="EMBL" id="UYYG01001220">
    <property type="protein sequence ID" value="VDN60525.1"/>
    <property type="molecule type" value="Genomic_DNA"/>
</dbReference>
<dbReference type="Proteomes" id="UP000274756">
    <property type="component" value="Unassembled WGS sequence"/>
</dbReference>
<dbReference type="OrthoDB" id="5803032at2759"/>
<organism evidence="2 4">
    <name type="scientific">Dracunculus medinensis</name>
    <name type="common">Guinea worm</name>
    <dbReference type="NCBI Taxonomy" id="318479"/>
    <lineage>
        <taxon>Eukaryota</taxon>
        <taxon>Metazoa</taxon>
        <taxon>Ecdysozoa</taxon>
        <taxon>Nematoda</taxon>
        <taxon>Chromadorea</taxon>
        <taxon>Rhabditida</taxon>
        <taxon>Spirurina</taxon>
        <taxon>Dracunculoidea</taxon>
        <taxon>Dracunculidae</taxon>
        <taxon>Dracunculus</taxon>
    </lineage>
</organism>
<dbReference type="AlphaFoldDB" id="A0A0N4ULZ5"/>
<proteinExistence type="predicted"/>
<dbReference type="WBParaSite" id="DME_0000884201-mRNA-1">
    <property type="protein sequence ID" value="DME_0000884201-mRNA-1"/>
    <property type="gene ID" value="DME_0000884201"/>
</dbReference>
<evidence type="ECO:0000313" key="2">
    <source>
        <dbReference type="Proteomes" id="UP000038040"/>
    </source>
</evidence>